<evidence type="ECO:0000313" key="2">
    <source>
        <dbReference type="Proteomes" id="UP000288758"/>
    </source>
</evidence>
<accession>A0A410S1E3</accession>
<dbReference type="AlphaFoldDB" id="A0A410S1E3"/>
<protein>
    <recommendedName>
        <fullName evidence="3">DUF3396 domain-containing protein</fullName>
    </recommendedName>
</protein>
<dbReference type="Proteomes" id="UP000288758">
    <property type="component" value="Chromosome"/>
</dbReference>
<evidence type="ECO:0000313" key="1">
    <source>
        <dbReference type="EMBL" id="QAT87942.1"/>
    </source>
</evidence>
<evidence type="ECO:0008006" key="3">
    <source>
        <dbReference type="Google" id="ProtNLM"/>
    </source>
</evidence>
<reference evidence="1 2" key="1">
    <citation type="submission" date="2018-12" db="EMBL/GenBank/DDBJ databases">
        <title>Complete Genome Sequence of the Corallopyronin A producing Myxobacterium Corallococcus coralloides B035.</title>
        <authorList>
            <person name="Bouhired S.M."/>
            <person name="Rupp O."/>
            <person name="Blom J."/>
            <person name="Schaeberle T.F."/>
            <person name="Kehraus S."/>
            <person name="Schiefer A."/>
            <person name="Pfarr K."/>
            <person name="Goesmann A."/>
            <person name="Hoerauf A."/>
            <person name="Koenig G.M."/>
        </authorList>
    </citation>
    <scope>NUCLEOTIDE SEQUENCE [LARGE SCALE GENOMIC DNA]</scope>
    <source>
        <strain evidence="1 2">B035</strain>
    </source>
</reference>
<proteinExistence type="predicted"/>
<gene>
    <name evidence="1" type="ORF">EJ065_6413</name>
</gene>
<dbReference type="Pfam" id="PF11876">
    <property type="entry name" value="TsiV"/>
    <property type="match status" value="1"/>
</dbReference>
<dbReference type="InterPro" id="IPR021815">
    <property type="entry name" value="TsiV"/>
</dbReference>
<organism evidence="1 2">
    <name type="scientific">Corallococcus coralloides</name>
    <name type="common">Myxococcus coralloides</name>
    <dbReference type="NCBI Taxonomy" id="184914"/>
    <lineage>
        <taxon>Bacteria</taxon>
        <taxon>Pseudomonadati</taxon>
        <taxon>Myxococcota</taxon>
        <taxon>Myxococcia</taxon>
        <taxon>Myxococcales</taxon>
        <taxon>Cystobacterineae</taxon>
        <taxon>Myxococcaceae</taxon>
        <taxon>Corallococcus</taxon>
    </lineage>
</organism>
<sequence>MRESPPIIRLRYGDGSIAARDGVVLSFFIHRDHQEVAPAVWRALQVYLRAVPANSLNWYDSDDGDTAPLDDKGWEVIRERLLERTWGTAWTAELSGNDSQTDGYHFEYYGRKLDAPTGFLTKAPTTGVSFTVPTEYLLEHGPDALRALAFKLAEELPFSFGYASLAVVAARANWVASQGNDLDVLLTRYLGVDLYFVEEISDYIGTGARGAYWLTFLGQPLRGQLGGVEGLRRALPFPEVALLPLDSQRLLISLGERPDPIDTQQGPIPPQYRALAKVLEPFLYKDRDHGVPPEETFMYPWLRRLCR</sequence>
<dbReference type="EMBL" id="CP034669">
    <property type="protein sequence ID" value="QAT87942.1"/>
    <property type="molecule type" value="Genomic_DNA"/>
</dbReference>
<name>A0A410S1E3_CORCK</name>